<dbReference type="InterPro" id="IPR001251">
    <property type="entry name" value="CRAL-TRIO_dom"/>
</dbReference>
<dbReference type="PROSITE" id="PS50191">
    <property type="entry name" value="CRAL_TRIO"/>
    <property type="match status" value="1"/>
</dbReference>
<dbReference type="InterPro" id="IPR052432">
    <property type="entry name" value="PITP/CRAL-TRIO"/>
</dbReference>
<protein>
    <submittedName>
        <fullName evidence="2">Csr1 protein</fullName>
    </submittedName>
</protein>
<dbReference type="SUPFAM" id="SSF52087">
    <property type="entry name" value="CRAL/TRIO domain"/>
    <property type="match status" value="1"/>
</dbReference>
<proteinExistence type="predicted"/>
<dbReference type="Pfam" id="PF03765">
    <property type="entry name" value="CRAL_TRIO_N"/>
    <property type="match status" value="1"/>
</dbReference>
<name>A0AAV5RMK7_STABA</name>
<dbReference type="SUPFAM" id="SSF46938">
    <property type="entry name" value="CRAL/TRIO N-terminal domain"/>
    <property type="match status" value="1"/>
</dbReference>
<dbReference type="Proteomes" id="UP001362899">
    <property type="component" value="Unassembled WGS sequence"/>
</dbReference>
<dbReference type="PANTHER" id="PTHR46590:SF1">
    <property type="entry name" value="PHOSPHATIDYLINOSITOL TRANSFER PROTEIN CSR1"/>
    <property type="match status" value="1"/>
</dbReference>
<dbReference type="CDD" id="cd00170">
    <property type="entry name" value="SEC14"/>
    <property type="match status" value="1"/>
</dbReference>
<dbReference type="AlphaFoldDB" id="A0AAV5RMK7"/>
<dbReference type="Pfam" id="PF00650">
    <property type="entry name" value="CRAL_TRIO"/>
    <property type="match status" value="1"/>
</dbReference>
<evidence type="ECO:0000313" key="3">
    <source>
        <dbReference type="Proteomes" id="UP001362899"/>
    </source>
</evidence>
<accession>A0AAV5RMK7</accession>
<dbReference type="InterPro" id="IPR036865">
    <property type="entry name" value="CRAL-TRIO_dom_sf"/>
</dbReference>
<dbReference type="Gene3D" id="3.40.525.10">
    <property type="entry name" value="CRAL-TRIO lipid binding domain"/>
    <property type="match status" value="1"/>
</dbReference>
<dbReference type="SMART" id="SM01100">
    <property type="entry name" value="CRAL_TRIO_N"/>
    <property type="match status" value="1"/>
</dbReference>
<dbReference type="EMBL" id="BTGC01000008">
    <property type="protein sequence ID" value="GMM52362.1"/>
    <property type="molecule type" value="Genomic_DNA"/>
</dbReference>
<sequence length="418" mass="47583">MHSGNAKKDKPQSGFLGNLTASQEHKLKEAHLTLLKTIGRAPLDAKVGIYVKDDQPQGKSLFSFGDNSKSTPEECLSDFKEACGDLPTKTVLSAFGQAARFDHPDALMLRFLRARKWNTAKALVQLGHTLHWRGRVSHIDQVLERGEEFYIKKEKNAGFAEQFTSGKVCLHGHDKHNRPIVNVTVCKHDPKAQTDEEMELFTIYLIETVRLALTNEVSTAVVVFNLEGFGLSNMDYHVVKFLLGCFEQYYPECLGILFIHKAPWVFSGIWSIIKGWIDPVVASKIQFTKKSSDLLKAIDSNQLLDYLGGTSPYKYKYIEPKEGENAYLSKTEERDQLFEKRREMYAKFEDLTLQWVLTKDAKESEELRVQRDELAAELTKQYWVLDPYVRARSISDRDGTLGEFHVELQSGNIAQPTL</sequence>
<gene>
    <name evidence="2" type="ORF">DASB73_033250</name>
</gene>
<reference evidence="2 3" key="1">
    <citation type="journal article" date="2023" name="Elife">
        <title>Identification of key yeast species and microbe-microbe interactions impacting larval growth of Drosophila in the wild.</title>
        <authorList>
            <person name="Mure A."/>
            <person name="Sugiura Y."/>
            <person name="Maeda R."/>
            <person name="Honda K."/>
            <person name="Sakurai N."/>
            <person name="Takahashi Y."/>
            <person name="Watada M."/>
            <person name="Katoh T."/>
            <person name="Gotoh A."/>
            <person name="Gotoh Y."/>
            <person name="Taniguchi I."/>
            <person name="Nakamura K."/>
            <person name="Hayashi T."/>
            <person name="Katayama T."/>
            <person name="Uemura T."/>
            <person name="Hattori Y."/>
        </authorList>
    </citation>
    <scope>NUCLEOTIDE SEQUENCE [LARGE SCALE GENOMIC DNA]</scope>
    <source>
        <strain evidence="2 3">SB-73</strain>
    </source>
</reference>
<evidence type="ECO:0000313" key="2">
    <source>
        <dbReference type="EMBL" id="GMM52362.1"/>
    </source>
</evidence>
<dbReference type="PANTHER" id="PTHR46590">
    <property type="entry name" value="PHOSPHATIDYLINOSITOL TRANSFER PROTEIN CSR1-RELATED"/>
    <property type="match status" value="1"/>
</dbReference>
<dbReference type="SMART" id="SM00516">
    <property type="entry name" value="SEC14"/>
    <property type="match status" value="1"/>
</dbReference>
<dbReference type="InterPro" id="IPR036273">
    <property type="entry name" value="CRAL/TRIO_N_dom_sf"/>
</dbReference>
<feature type="domain" description="CRAL-TRIO" evidence="1">
    <location>
        <begin position="170"/>
        <end position="315"/>
    </location>
</feature>
<organism evidence="2 3">
    <name type="scientific">Starmerella bacillaris</name>
    <name type="common">Yeast</name>
    <name type="synonym">Candida zemplinina</name>
    <dbReference type="NCBI Taxonomy" id="1247836"/>
    <lineage>
        <taxon>Eukaryota</taxon>
        <taxon>Fungi</taxon>
        <taxon>Dikarya</taxon>
        <taxon>Ascomycota</taxon>
        <taxon>Saccharomycotina</taxon>
        <taxon>Dipodascomycetes</taxon>
        <taxon>Dipodascales</taxon>
        <taxon>Trichomonascaceae</taxon>
        <taxon>Starmerella</taxon>
    </lineage>
</organism>
<comment type="caution">
    <text evidence="2">The sequence shown here is derived from an EMBL/GenBank/DDBJ whole genome shotgun (WGS) entry which is preliminary data.</text>
</comment>
<keyword evidence="3" id="KW-1185">Reference proteome</keyword>
<dbReference type="InterPro" id="IPR011074">
    <property type="entry name" value="CRAL/TRIO_N_dom"/>
</dbReference>
<evidence type="ECO:0000259" key="1">
    <source>
        <dbReference type="PROSITE" id="PS50191"/>
    </source>
</evidence>